<gene>
    <name evidence="1" type="ORF">SS37_23640</name>
</gene>
<dbReference type="EMBL" id="JZYX01000074">
    <property type="protein sequence ID" value="KJN16805.1"/>
    <property type="molecule type" value="Genomic_DNA"/>
</dbReference>
<name>A0A0F1A7G4_9ENTR</name>
<accession>A0A0F1A7G4</accession>
<dbReference type="PATRIC" id="fig|1619248.3.peg.4720"/>
<sequence length="70" mass="7722">MNEQQANELIAALREQTAAQMAQTDAINRLADSNVALCDLLIQSMAEDDTIEITTLDDLKPQYLSQKARG</sequence>
<dbReference type="RefSeq" id="WP_045286805.1">
    <property type="nucleotide sequence ID" value="NZ_JZYX01000074.1"/>
</dbReference>
<evidence type="ECO:0000313" key="2">
    <source>
        <dbReference type="Proteomes" id="UP000033352"/>
    </source>
</evidence>
<comment type="caution">
    <text evidence="1">The sequence shown here is derived from an EMBL/GenBank/DDBJ whole genome shotgun (WGS) entry which is preliminary data.</text>
</comment>
<protein>
    <submittedName>
        <fullName evidence="1">Uncharacterized protein</fullName>
    </submittedName>
</protein>
<dbReference type="Proteomes" id="UP000033352">
    <property type="component" value="Unassembled WGS sequence"/>
</dbReference>
<reference evidence="1 2" key="1">
    <citation type="submission" date="2015-03" db="EMBL/GenBank/DDBJ databases">
        <authorList>
            <person name="McCorrison J."/>
            <person name="Sanka R."/>
            <person name="Adams M."/>
            <person name="Brinkac L."/>
            <person name="Nierman W."/>
            <person name="Sutton G."/>
            <person name="Nelson K."/>
            <person name="Kiedrowski L."/>
            <person name="Guerrero D."/>
            <person name="Bonomo R."/>
        </authorList>
    </citation>
    <scope>NUCLEOTIDE SEQUENCE [LARGE SCALE GENOMIC DNA]</scope>
    <source>
        <strain evidence="1 2">35699</strain>
    </source>
</reference>
<evidence type="ECO:0000313" key="1">
    <source>
        <dbReference type="EMBL" id="KJN16805.1"/>
    </source>
</evidence>
<dbReference type="OrthoDB" id="6630510at2"/>
<dbReference type="AlphaFoldDB" id="A0A0F1A7G4"/>
<proteinExistence type="predicted"/>
<organism evidence="1 2">
    <name type="scientific">Enterobacter sichuanensis</name>
    <dbReference type="NCBI Taxonomy" id="2071710"/>
    <lineage>
        <taxon>Bacteria</taxon>
        <taxon>Pseudomonadati</taxon>
        <taxon>Pseudomonadota</taxon>
        <taxon>Gammaproteobacteria</taxon>
        <taxon>Enterobacterales</taxon>
        <taxon>Enterobacteriaceae</taxon>
        <taxon>Enterobacter</taxon>
        <taxon>Enterobacter cloacae complex</taxon>
    </lineage>
</organism>